<evidence type="ECO:0000313" key="1">
    <source>
        <dbReference type="EMBL" id="KAG9220935.1"/>
    </source>
</evidence>
<dbReference type="Proteomes" id="UP000824881">
    <property type="component" value="Unassembled WGS sequence"/>
</dbReference>
<accession>A0ACB7IT83</accession>
<proteinExistence type="predicted"/>
<sequence length="1124" mass="126478">MDAHNGTPYPRTNFSAGAKWIKNLTRDRLNNFNGGHFSDVNLSAVMFIHRIDNEEHVKLEVYLECTWVDQANLRGGNGADFQASEEGNGIWAVMSTNHWWKVRVTIPGYWQQYERVQFEFDPGCEAMIYTVDGLPLQGITGGYGGDRRVEYIIPPEAVQKGFHEFVIESSCNGMFGVPWNGDTIQPPDMNRYFTLASADLVVPNQQAWALFWDFVTLREIADTLPGNTPLQNKALSTANEIMNVFNKGDASDINRARKLAEEVFGEGWESKGAAIYDEGPKKSLVWGIGHCHIDTAWLWPYRVTQQKVARSWSTQVDLMERYPEHRFTCSSAQQYKWLEQLYPPLFDRVKEKVLDGKFHLVGGSWVENDSNMPSGEALVRQFLFGQRFFQSRFGIRCDTAWLPDSFGLTGALPQIIRGSGMKYFFTQKLSWNNINKFPHSTFNWVGIDGTQVLCHMTPVDTYTAQATTGDVNKAINNHKNLESSDTALLVFGNGDGGGGPLAKMLENLRRIRAVTNTHRELPPVSMGHSVDEFFEDLNESSKGGKTLPNWHGELYLEFHRGTYTSHGSIKKGNRHSEILLRDVEHASTLATLLCDKSSKFVYPKSKIDECWEKVLLNQFHDVLPGSAIGMVYDDAEKLYAEVRKDGDAMLDEAFSVLFPDSRPMTTATVLNIQQLIAYNTTFFPRQQVVKVPFNRSKGIRAHGLQVSRTEDVAYYVMGAKAAGPSQAISDLNDIAPVSVYTNGSDHFVLRNAFIQLTISKGRITSLLDLKLGRELITEGQTGGLVIFEDRPNYWDAWDVEIHHLEKATPLAFSKVSVVEYGPLRGTVKAQVQYGKSSIDVTISLDATSATLKPQSRSMFVFDAVVDWHQRHEFLKFELPLNIHNDNATYETQFGFVQRPTHKNTTWDMAKFEVCGHKYADLSEFGYGVAILSESKYGFSCTGNILRISLLRAATAPDAEQDQGKHEFSWAVLPHEGHFLESDVPMAAYLFNSPLYLRFVEHSIAPLNYPKSPFIVEGARNVVLETIKRGEEDTYPATKGKKSVTTIILRLYEAFGGHANAQLRIASHIPVAKAYLTNFLEDEQSGLHLHSTDHASQSDTFVKLDFRGFEIKTVKLVIDTSEDAK</sequence>
<keyword evidence="2" id="KW-1185">Reference proteome</keyword>
<evidence type="ECO:0000313" key="2">
    <source>
        <dbReference type="Proteomes" id="UP000824881"/>
    </source>
</evidence>
<organism evidence="1 2">
    <name type="scientific">Pleurotus cornucopiae</name>
    <name type="common">Cornucopia mushroom</name>
    <dbReference type="NCBI Taxonomy" id="5321"/>
    <lineage>
        <taxon>Eukaryota</taxon>
        <taxon>Fungi</taxon>
        <taxon>Dikarya</taxon>
        <taxon>Basidiomycota</taxon>
        <taxon>Agaricomycotina</taxon>
        <taxon>Agaricomycetes</taxon>
        <taxon>Agaricomycetidae</taxon>
        <taxon>Agaricales</taxon>
        <taxon>Pleurotineae</taxon>
        <taxon>Pleurotaceae</taxon>
        <taxon>Pleurotus</taxon>
    </lineage>
</organism>
<comment type="caution">
    <text evidence="1">The sequence shown here is derived from an EMBL/GenBank/DDBJ whole genome shotgun (WGS) entry which is preliminary data.</text>
</comment>
<dbReference type="EMBL" id="WQMT02000007">
    <property type="protein sequence ID" value="KAG9220935.1"/>
    <property type="molecule type" value="Genomic_DNA"/>
</dbReference>
<protein>
    <submittedName>
        <fullName evidence="1">Uncharacterized protein</fullName>
    </submittedName>
</protein>
<reference evidence="1 2" key="1">
    <citation type="journal article" date="2021" name="Appl. Environ. Microbiol.">
        <title>Genetic linkage and physical mapping for an oyster mushroom Pleurotus cornucopiae and QTL analysis for the trait cap color.</title>
        <authorList>
            <person name="Zhang Y."/>
            <person name="Gao W."/>
            <person name="Sonnenberg A."/>
            <person name="Chen Q."/>
            <person name="Zhang J."/>
            <person name="Huang C."/>
        </authorList>
    </citation>
    <scope>NUCLEOTIDE SEQUENCE [LARGE SCALE GENOMIC DNA]</scope>
    <source>
        <strain evidence="1">CCMSSC00406</strain>
    </source>
</reference>
<gene>
    <name evidence="1" type="ORF">CCMSSC00406_0002465</name>
</gene>
<name>A0ACB7IT83_PLECO</name>